<dbReference type="EMBL" id="CP080507">
    <property type="protein sequence ID" value="QYM80708.1"/>
    <property type="molecule type" value="Genomic_DNA"/>
</dbReference>
<dbReference type="InterPro" id="IPR001296">
    <property type="entry name" value="Glyco_trans_1"/>
</dbReference>
<name>A0A8F9XLH5_9BACT</name>
<organism evidence="11 12">
    <name type="scientific">Horticoccus luteus</name>
    <dbReference type="NCBI Taxonomy" id="2862869"/>
    <lineage>
        <taxon>Bacteria</taxon>
        <taxon>Pseudomonadati</taxon>
        <taxon>Verrucomicrobiota</taxon>
        <taxon>Opitutia</taxon>
        <taxon>Opitutales</taxon>
        <taxon>Opitutaceae</taxon>
        <taxon>Horticoccus</taxon>
    </lineage>
</organism>
<sequence>MKIVHVASELFPYVKTGGLADAVASLAGTLADRGHTVTVFLPGYRAVLEHGHAINAERKFRLRIEMGDVFLSGEVRVFSPRANLQVFLICRDEFFDRRAAYGNGERDYEDNAERFIFFCKGVVEALRLENIEADIVHAHDWQAALLPLMLRDAERRHGVTLAMKTVCTIHNIAFQGLFPRSVFAQTGLPDELNNVDGLEYYEQINFLKGGILFSDRVTTVSPRYAQEIQTPEFGCGLDGVVQTRADDLVGLLNGVDSAVWNPATDALLPARFTASNLRGKETCRAELLKRCGFDPAFNGPIFGMVCRLTEQKGVDLVLENRDFFLTETCGLVVLGSGDKRMEAELRTLASRAPDKITLCAKLDEAMSHLIEAGADFFVMPSLFEPCGLNQMYSQVYGTIPLTSRVGGLVDTVIDIDAEPERGTGITFAPTAKGLRGGLMRAIELHARKDDYTAVQRRGMARDFSWNTAAAAYEKLYRDAI</sequence>
<dbReference type="GO" id="GO:0004373">
    <property type="term" value="F:alpha-1,4-glucan glucosyltransferase (UDP-glucose donor) activity"/>
    <property type="evidence" value="ECO:0007669"/>
    <property type="project" value="InterPro"/>
</dbReference>
<dbReference type="InterPro" id="IPR011835">
    <property type="entry name" value="GS/SS"/>
</dbReference>
<dbReference type="PANTHER" id="PTHR45825">
    <property type="entry name" value="GRANULE-BOUND STARCH SYNTHASE 1, CHLOROPLASTIC/AMYLOPLASTIC"/>
    <property type="match status" value="1"/>
</dbReference>
<evidence type="ECO:0000256" key="5">
    <source>
        <dbReference type="ARBA" id="ARBA00022676"/>
    </source>
</evidence>
<dbReference type="GO" id="GO:0009011">
    <property type="term" value="F:alpha-1,4-glucan glucosyltransferase (ADP-glucose donor) activity"/>
    <property type="evidence" value="ECO:0007669"/>
    <property type="project" value="UniProtKB-UniRule"/>
</dbReference>
<keyword evidence="7 8" id="KW-0320">Glycogen biosynthesis</keyword>
<dbReference type="EC" id="2.4.1.21" evidence="8"/>
<dbReference type="PANTHER" id="PTHR45825:SF11">
    <property type="entry name" value="ALPHA AMYLASE DOMAIN-CONTAINING PROTEIN"/>
    <property type="match status" value="1"/>
</dbReference>
<evidence type="ECO:0000256" key="4">
    <source>
        <dbReference type="ARBA" id="ARBA00010281"/>
    </source>
</evidence>
<dbReference type="RefSeq" id="WP_220166290.1">
    <property type="nucleotide sequence ID" value="NZ_CP080507.1"/>
</dbReference>
<evidence type="ECO:0000256" key="2">
    <source>
        <dbReference type="ARBA" id="ARBA00002764"/>
    </source>
</evidence>
<evidence type="ECO:0000256" key="1">
    <source>
        <dbReference type="ARBA" id="ARBA00001478"/>
    </source>
</evidence>
<comment type="function">
    <text evidence="2 8">Synthesizes alpha-1,4-glucan chains using ADP-glucose.</text>
</comment>
<dbReference type="CDD" id="cd03791">
    <property type="entry name" value="GT5_Glycogen_synthase_DULL1-like"/>
    <property type="match status" value="1"/>
</dbReference>
<proteinExistence type="inferred from homology"/>
<protein>
    <recommendedName>
        <fullName evidence="8">Glycogen synthase</fullName>
        <ecNumber evidence="8">2.4.1.21</ecNumber>
    </recommendedName>
    <alternativeName>
        <fullName evidence="8">Starch [bacterial glycogen] synthase</fullName>
    </alternativeName>
</protein>
<evidence type="ECO:0000313" key="12">
    <source>
        <dbReference type="Proteomes" id="UP000825051"/>
    </source>
</evidence>
<comment type="pathway">
    <text evidence="3 8">Glycan biosynthesis; glycogen biosynthesis.</text>
</comment>
<dbReference type="Proteomes" id="UP000825051">
    <property type="component" value="Chromosome"/>
</dbReference>
<dbReference type="InterPro" id="IPR013534">
    <property type="entry name" value="Starch_synth_cat_dom"/>
</dbReference>
<evidence type="ECO:0000313" key="11">
    <source>
        <dbReference type="EMBL" id="QYM80708.1"/>
    </source>
</evidence>
<dbReference type="HAMAP" id="MF_00484">
    <property type="entry name" value="Glycogen_synth"/>
    <property type="match status" value="1"/>
</dbReference>
<dbReference type="Pfam" id="PF00534">
    <property type="entry name" value="Glycos_transf_1"/>
    <property type="match status" value="1"/>
</dbReference>
<comment type="catalytic activity">
    <reaction evidence="1 8">
        <text>[(1-&gt;4)-alpha-D-glucosyl](n) + ADP-alpha-D-glucose = [(1-&gt;4)-alpha-D-glucosyl](n+1) + ADP + H(+)</text>
        <dbReference type="Rhea" id="RHEA:18189"/>
        <dbReference type="Rhea" id="RHEA-COMP:9584"/>
        <dbReference type="Rhea" id="RHEA-COMP:9587"/>
        <dbReference type="ChEBI" id="CHEBI:15378"/>
        <dbReference type="ChEBI" id="CHEBI:15444"/>
        <dbReference type="ChEBI" id="CHEBI:57498"/>
        <dbReference type="ChEBI" id="CHEBI:456216"/>
        <dbReference type="EC" id="2.4.1.21"/>
    </reaction>
</comment>
<keyword evidence="5 8" id="KW-0328">Glycosyltransferase</keyword>
<feature type="domain" description="Glycosyl transferase family 1" evidence="9">
    <location>
        <begin position="299"/>
        <end position="443"/>
    </location>
</feature>
<evidence type="ECO:0000259" key="10">
    <source>
        <dbReference type="Pfam" id="PF08323"/>
    </source>
</evidence>
<evidence type="ECO:0000256" key="6">
    <source>
        <dbReference type="ARBA" id="ARBA00022679"/>
    </source>
</evidence>
<dbReference type="Gene3D" id="3.40.50.2000">
    <property type="entry name" value="Glycogen Phosphorylase B"/>
    <property type="match status" value="2"/>
</dbReference>
<dbReference type="NCBIfam" id="NF001899">
    <property type="entry name" value="PRK00654.1-2"/>
    <property type="match status" value="1"/>
</dbReference>
<feature type="domain" description="Starch synthase catalytic" evidence="10">
    <location>
        <begin position="2"/>
        <end position="242"/>
    </location>
</feature>
<evidence type="ECO:0000256" key="3">
    <source>
        <dbReference type="ARBA" id="ARBA00004964"/>
    </source>
</evidence>
<keyword evidence="6 8" id="KW-0808">Transferase</keyword>
<feature type="binding site" evidence="8">
    <location>
        <position position="15"/>
    </location>
    <ligand>
        <name>ADP-alpha-D-glucose</name>
        <dbReference type="ChEBI" id="CHEBI:57498"/>
    </ligand>
</feature>
<dbReference type="SUPFAM" id="SSF53756">
    <property type="entry name" value="UDP-Glycosyltransferase/glycogen phosphorylase"/>
    <property type="match status" value="1"/>
</dbReference>
<evidence type="ECO:0000256" key="7">
    <source>
        <dbReference type="ARBA" id="ARBA00023056"/>
    </source>
</evidence>
<evidence type="ECO:0000256" key="8">
    <source>
        <dbReference type="HAMAP-Rule" id="MF_00484"/>
    </source>
</evidence>
<dbReference type="AlphaFoldDB" id="A0A8F9XLH5"/>
<keyword evidence="12" id="KW-1185">Reference proteome</keyword>
<dbReference type="KEGG" id="ole:K0B96_08950"/>
<evidence type="ECO:0000259" key="9">
    <source>
        <dbReference type="Pfam" id="PF00534"/>
    </source>
</evidence>
<reference evidence="11" key="1">
    <citation type="submission" date="2021-08" db="EMBL/GenBank/DDBJ databases">
        <title>Genome of a novel bacterium of the phylum Verrucomicrobia, Oleiharenicola sp. KSB-15.</title>
        <authorList>
            <person name="Chung J.-H."/>
            <person name="Ahn J.-H."/>
            <person name="Yoon Y."/>
            <person name="Kim D.-Y."/>
            <person name="An S.-H."/>
            <person name="Park I."/>
            <person name="Yeon J."/>
        </authorList>
    </citation>
    <scope>NUCLEOTIDE SEQUENCE</scope>
    <source>
        <strain evidence="11">KSB-15</strain>
    </source>
</reference>
<dbReference type="Pfam" id="PF08323">
    <property type="entry name" value="Glyco_transf_5"/>
    <property type="match status" value="1"/>
</dbReference>
<gene>
    <name evidence="8 11" type="primary">glgA</name>
    <name evidence="11" type="ORF">K0B96_08950</name>
</gene>
<accession>A0A8F9XLH5</accession>
<dbReference type="UniPathway" id="UPA00164"/>
<comment type="similarity">
    <text evidence="4 8">Belongs to the glycosyltransferase 1 family. Bacterial/plant glycogen synthase subfamily.</text>
</comment>
<dbReference type="NCBIfam" id="TIGR02095">
    <property type="entry name" value="glgA"/>
    <property type="match status" value="1"/>
</dbReference>
<dbReference type="GO" id="GO:0005978">
    <property type="term" value="P:glycogen biosynthetic process"/>
    <property type="evidence" value="ECO:0007669"/>
    <property type="project" value="UniProtKB-UniRule"/>
</dbReference>